<evidence type="ECO:0000256" key="1">
    <source>
        <dbReference type="ARBA" id="ARBA00004651"/>
    </source>
</evidence>
<reference evidence="9 10" key="1">
    <citation type="submission" date="2024-09" db="EMBL/GenBank/DDBJ databases">
        <title>Paenibacillus zeirhizospherea sp. nov., isolated from surface of the maize (Zea mays) roots in a horticulture field, Hungary.</title>
        <authorList>
            <person name="Marton D."/>
            <person name="Farkas M."/>
            <person name="Bedics A."/>
            <person name="Toth E."/>
            <person name="Tancsics A."/>
            <person name="Boka K."/>
            <person name="Maroti G."/>
            <person name="Kriszt B."/>
            <person name="Cserhati M."/>
        </authorList>
    </citation>
    <scope>NUCLEOTIDE SEQUENCE [LARGE SCALE GENOMIC DNA]</scope>
    <source>
        <strain evidence="9 10">KCTC 33519</strain>
    </source>
</reference>
<accession>A0ABV5AYG0</accession>
<feature type="transmembrane region" description="Helical" evidence="8">
    <location>
        <begin position="617"/>
        <end position="639"/>
    </location>
</feature>
<evidence type="ECO:0000256" key="4">
    <source>
        <dbReference type="ARBA" id="ARBA00022475"/>
    </source>
</evidence>
<comment type="similarity">
    <text evidence="2">Belongs to the binding-protein-dependent transport system permease family. FecCD subfamily.</text>
</comment>
<feature type="transmembrane region" description="Helical" evidence="8">
    <location>
        <begin position="227"/>
        <end position="253"/>
    </location>
</feature>
<dbReference type="RefSeq" id="WP_375356619.1">
    <property type="nucleotide sequence ID" value="NZ_JBHHMI010000015.1"/>
</dbReference>
<keyword evidence="4" id="KW-1003">Cell membrane</keyword>
<feature type="transmembrane region" description="Helical" evidence="8">
    <location>
        <begin position="273"/>
        <end position="295"/>
    </location>
</feature>
<feature type="transmembrane region" description="Helical" evidence="8">
    <location>
        <begin position="57"/>
        <end position="77"/>
    </location>
</feature>
<feature type="transmembrane region" description="Helical" evidence="8">
    <location>
        <begin position="402"/>
        <end position="419"/>
    </location>
</feature>
<keyword evidence="6 8" id="KW-1133">Transmembrane helix</keyword>
<evidence type="ECO:0000256" key="8">
    <source>
        <dbReference type="SAM" id="Phobius"/>
    </source>
</evidence>
<dbReference type="Gene3D" id="1.10.3470.10">
    <property type="entry name" value="ABC transporter involved in vitamin B12 uptake, BtuC"/>
    <property type="match status" value="2"/>
</dbReference>
<evidence type="ECO:0000313" key="9">
    <source>
        <dbReference type="EMBL" id="MFB5268419.1"/>
    </source>
</evidence>
<feature type="transmembrane region" description="Helical" evidence="8">
    <location>
        <begin position="347"/>
        <end position="368"/>
    </location>
</feature>
<dbReference type="PANTHER" id="PTHR30472:SF37">
    <property type="entry name" value="FE(3+) DICITRATE TRANSPORT SYSTEM PERMEASE PROTEIN FECD-RELATED"/>
    <property type="match status" value="1"/>
</dbReference>
<dbReference type="CDD" id="cd06550">
    <property type="entry name" value="TM_ABC_iron-siderophores_like"/>
    <property type="match status" value="2"/>
</dbReference>
<feature type="transmembrane region" description="Helical" evidence="8">
    <location>
        <begin position="144"/>
        <end position="165"/>
    </location>
</feature>
<organism evidence="9 10">
    <name type="scientific">Paenibacillus enshidis</name>
    <dbReference type="NCBI Taxonomy" id="1458439"/>
    <lineage>
        <taxon>Bacteria</taxon>
        <taxon>Bacillati</taxon>
        <taxon>Bacillota</taxon>
        <taxon>Bacilli</taxon>
        <taxon>Bacillales</taxon>
        <taxon>Paenibacillaceae</taxon>
        <taxon>Paenibacillus</taxon>
    </lineage>
</organism>
<evidence type="ECO:0000256" key="2">
    <source>
        <dbReference type="ARBA" id="ARBA00007935"/>
    </source>
</evidence>
<evidence type="ECO:0000256" key="5">
    <source>
        <dbReference type="ARBA" id="ARBA00022692"/>
    </source>
</evidence>
<feature type="transmembrane region" description="Helical" evidence="8">
    <location>
        <begin position="484"/>
        <end position="507"/>
    </location>
</feature>
<feature type="transmembrane region" description="Helical" evidence="8">
    <location>
        <begin position="528"/>
        <end position="549"/>
    </location>
</feature>
<dbReference type="InterPro" id="IPR000522">
    <property type="entry name" value="ABC_transptr_permease_BtuC"/>
</dbReference>
<dbReference type="SUPFAM" id="SSF81345">
    <property type="entry name" value="ABC transporter involved in vitamin B12 uptake, BtuC"/>
    <property type="match status" value="2"/>
</dbReference>
<dbReference type="EMBL" id="JBHHMI010000015">
    <property type="protein sequence ID" value="MFB5268419.1"/>
    <property type="molecule type" value="Genomic_DNA"/>
</dbReference>
<keyword evidence="7 8" id="KW-0472">Membrane</keyword>
<evidence type="ECO:0000256" key="3">
    <source>
        <dbReference type="ARBA" id="ARBA00022448"/>
    </source>
</evidence>
<feature type="transmembrane region" description="Helical" evidence="8">
    <location>
        <begin position="302"/>
        <end position="321"/>
    </location>
</feature>
<evidence type="ECO:0000313" key="10">
    <source>
        <dbReference type="Proteomes" id="UP001580346"/>
    </source>
</evidence>
<proteinExistence type="inferred from homology"/>
<keyword evidence="5 8" id="KW-0812">Transmembrane</keyword>
<sequence>MRLAALFGGGAAALLALLLLSLYVGDAPIPASAIIEALLRPQDNLYHHSIRELRLPRAVIGLLAGAAFAAAGALLQTVTRNPLAASDTLGINAGAYFMVVLGTVAFPLQLHRSPFVFAAAGGALAALAAYLLGGGRAAAPVRLALSGIIVSMVLGSFTAALHILNPIQTRSLFLWGSGSLEQMDWSGAAYAWPWVMAGLLAAFVLGRQFDVLEFDESTAQSLGQRGGWIRFAGVALSVQLAAVVVSVAGPIGFIGLLAPHLVRMAGLRSHRLVIPASALWGAVLLVAADIIARLIHSDVGELPVGAVMAAVGAPWLIWLVLRKMKGISTGAAQASVTASGSAARLRFAPLALALLALLVALILVSFTLGSSRIPLTELWGSLIGADSASPYSILLNLRMPRTLVAAAAGFALAVSGVLIQSAIRNPLADSWVISAAPGAGLGALLLIVVWPQVPLGFLPVAAMIGAVTAAALVFLLAWRKSLQPSVLILLGIAVSAVASAGIQALLVKGSFSGNKALIWINGSTYARGWQDLLVIACFLAVLLPVSWAFGRKFDVLAFSDESSTGLGLQVRRTRLLALAAGVLLAAGAVASVGTIGFIGLMVPHAARLLIGHHTRRLLILSGLLGAILLVLADTSGRIMLAPKEIPSGLMISLIGSPYFLFLMYRSMGRK</sequence>
<feature type="transmembrane region" description="Helical" evidence="8">
    <location>
        <begin position="89"/>
        <end position="108"/>
    </location>
</feature>
<name>A0ABV5AYG0_9BACL</name>
<protein>
    <submittedName>
        <fullName evidence="9">Iron ABC transporter permease</fullName>
    </submittedName>
</protein>
<comment type="caution">
    <text evidence="9">The sequence shown here is derived from an EMBL/GenBank/DDBJ whole genome shotgun (WGS) entry which is preliminary data.</text>
</comment>
<feature type="transmembrane region" description="Helical" evidence="8">
    <location>
        <begin position="457"/>
        <end position="478"/>
    </location>
</feature>
<dbReference type="Pfam" id="PF01032">
    <property type="entry name" value="FecCD"/>
    <property type="match status" value="2"/>
</dbReference>
<keyword evidence="10" id="KW-1185">Reference proteome</keyword>
<feature type="transmembrane region" description="Helical" evidence="8">
    <location>
        <begin position="431"/>
        <end position="450"/>
    </location>
</feature>
<feature type="transmembrane region" description="Helical" evidence="8">
    <location>
        <begin position="114"/>
        <end position="132"/>
    </location>
</feature>
<dbReference type="Proteomes" id="UP001580346">
    <property type="component" value="Unassembled WGS sequence"/>
</dbReference>
<feature type="transmembrane region" description="Helical" evidence="8">
    <location>
        <begin position="575"/>
        <end position="605"/>
    </location>
</feature>
<dbReference type="InterPro" id="IPR037294">
    <property type="entry name" value="ABC_BtuC-like"/>
</dbReference>
<dbReference type="PANTHER" id="PTHR30472">
    <property type="entry name" value="FERRIC ENTEROBACTIN TRANSPORT SYSTEM PERMEASE PROTEIN"/>
    <property type="match status" value="1"/>
</dbReference>
<comment type="subcellular location">
    <subcellularLocation>
        <location evidence="1">Cell membrane</location>
        <topology evidence="1">Multi-pass membrane protein</topology>
    </subcellularLocation>
</comment>
<feature type="transmembrane region" description="Helical" evidence="8">
    <location>
        <begin position="645"/>
        <end position="664"/>
    </location>
</feature>
<gene>
    <name evidence="9" type="ORF">ACE41H_16775</name>
</gene>
<evidence type="ECO:0000256" key="7">
    <source>
        <dbReference type="ARBA" id="ARBA00023136"/>
    </source>
</evidence>
<keyword evidence="3" id="KW-0813">Transport</keyword>
<evidence type="ECO:0000256" key="6">
    <source>
        <dbReference type="ARBA" id="ARBA00022989"/>
    </source>
</evidence>